<gene>
    <name evidence="2" type="ORF">MERR_LOCUS33140</name>
</gene>
<dbReference type="Proteomes" id="UP000467841">
    <property type="component" value="Unassembled WGS sequence"/>
</dbReference>
<name>A0A6D2KCR5_9BRAS</name>
<accession>A0A6D2KCR5</accession>
<evidence type="ECO:0000313" key="2">
    <source>
        <dbReference type="EMBL" id="CAA7045905.1"/>
    </source>
</evidence>
<dbReference type="EMBL" id="CACVBM020001332">
    <property type="protein sequence ID" value="CAA7045905.1"/>
    <property type="molecule type" value="Genomic_DNA"/>
</dbReference>
<protein>
    <submittedName>
        <fullName evidence="2">Uncharacterized protein</fullName>
    </submittedName>
</protein>
<organism evidence="2 3">
    <name type="scientific">Microthlaspi erraticum</name>
    <dbReference type="NCBI Taxonomy" id="1685480"/>
    <lineage>
        <taxon>Eukaryota</taxon>
        <taxon>Viridiplantae</taxon>
        <taxon>Streptophyta</taxon>
        <taxon>Embryophyta</taxon>
        <taxon>Tracheophyta</taxon>
        <taxon>Spermatophyta</taxon>
        <taxon>Magnoliopsida</taxon>
        <taxon>eudicotyledons</taxon>
        <taxon>Gunneridae</taxon>
        <taxon>Pentapetalae</taxon>
        <taxon>rosids</taxon>
        <taxon>malvids</taxon>
        <taxon>Brassicales</taxon>
        <taxon>Brassicaceae</taxon>
        <taxon>Coluteocarpeae</taxon>
        <taxon>Microthlaspi</taxon>
    </lineage>
</organism>
<evidence type="ECO:0000256" key="1">
    <source>
        <dbReference type="SAM" id="MobiDB-lite"/>
    </source>
</evidence>
<comment type="caution">
    <text evidence="2">The sequence shown here is derived from an EMBL/GenBank/DDBJ whole genome shotgun (WGS) entry which is preliminary data.</text>
</comment>
<dbReference type="AlphaFoldDB" id="A0A6D2KCR5"/>
<feature type="compositionally biased region" description="Pro residues" evidence="1">
    <location>
        <begin position="181"/>
        <end position="190"/>
    </location>
</feature>
<proteinExistence type="predicted"/>
<keyword evidence="3" id="KW-1185">Reference proteome</keyword>
<feature type="region of interest" description="Disordered" evidence="1">
    <location>
        <begin position="143"/>
        <end position="190"/>
    </location>
</feature>
<sequence length="190" mass="21121">MKICETGFKTGFGSTAAFGLPGRTVRSCMLHGLCYAVVERCLPVRAVRSCAAYVGETWTGRPSFWSTLEQLGHEEQGKTCCMDSAQPHTLRLKKEAVLKCMRTRSSRKIEDLVELDFTTGRKKSRRTHRVQADSEVVVTETMDVPEGNGNPLDNGLGRARQTRPIGLGDAPNRHQQRQGIVPPPVQNHKF</sequence>
<reference evidence="2" key="1">
    <citation type="submission" date="2020-01" db="EMBL/GenBank/DDBJ databases">
        <authorList>
            <person name="Mishra B."/>
        </authorList>
    </citation>
    <scope>NUCLEOTIDE SEQUENCE [LARGE SCALE GENOMIC DNA]</scope>
</reference>
<evidence type="ECO:0000313" key="3">
    <source>
        <dbReference type="Proteomes" id="UP000467841"/>
    </source>
</evidence>